<dbReference type="Proteomes" id="UP000242222">
    <property type="component" value="Unassembled WGS sequence"/>
</dbReference>
<organism evidence="1 2">
    <name type="scientific">Izhakiella capsodis</name>
    <dbReference type="NCBI Taxonomy" id="1367852"/>
    <lineage>
        <taxon>Bacteria</taxon>
        <taxon>Pseudomonadati</taxon>
        <taxon>Pseudomonadota</taxon>
        <taxon>Gammaproteobacteria</taxon>
        <taxon>Enterobacterales</taxon>
        <taxon>Erwiniaceae</taxon>
        <taxon>Izhakiella</taxon>
    </lineage>
</organism>
<name>A0A1I4W1P7_9GAMM</name>
<evidence type="ECO:0000313" key="2">
    <source>
        <dbReference type="Proteomes" id="UP000242222"/>
    </source>
</evidence>
<dbReference type="STRING" id="1367852.SAMN05216516_102219"/>
<sequence length="74" mass="8585">MLPNEVTSRELILWRRDQLGEGITTSTWNNQVRHSGAIYNQGIKKKWLILNENPLNETQYHREVNLRKPSAGIG</sequence>
<accession>A0A1I4W1P7</accession>
<evidence type="ECO:0000313" key="1">
    <source>
        <dbReference type="EMBL" id="SFN07375.1"/>
    </source>
</evidence>
<keyword evidence="2" id="KW-1185">Reference proteome</keyword>
<proteinExistence type="predicted"/>
<reference evidence="2" key="1">
    <citation type="submission" date="2016-10" db="EMBL/GenBank/DDBJ databases">
        <authorList>
            <person name="Varghese N."/>
            <person name="Submissions S."/>
        </authorList>
    </citation>
    <scope>NUCLEOTIDE SEQUENCE [LARGE SCALE GENOMIC DNA]</scope>
    <source>
        <strain evidence="2">N6PO6</strain>
    </source>
</reference>
<dbReference type="AlphaFoldDB" id="A0A1I4W1P7"/>
<dbReference type="EMBL" id="FOVC01000002">
    <property type="protein sequence ID" value="SFN07375.1"/>
    <property type="molecule type" value="Genomic_DNA"/>
</dbReference>
<gene>
    <name evidence="1" type="ORF">SAMN05216516_102219</name>
</gene>
<protein>
    <submittedName>
        <fullName evidence="1">Uncharacterized protein</fullName>
    </submittedName>
</protein>